<evidence type="ECO:0000313" key="3">
    <source>
        <dbReference type="Proteomes" id="UP000075583"/>
    </source>
</evidence>
<sequence>MKNIIIILFILTSTFQAFAQVDTYDVIDPTHVIIRKTGLAMTNNITYGSTVQDMVTAFGQYSSTSTEYWEMSDVNVNVYKYGTDATFTFENSKLRLIEIFNSNFYIGKVGHLVYIKPGENISTLQSTFPISYANRINHHGAIVLRFGLSEAVIVVRYNPSTHIITKIEQSTGS</sequence>
<comment type="caution">
    <text evidence="2">The sequence shown here is derived from an EMBL/GenBank/DDBJ whole genome shotgun (WGS) entry which is preliminary data.</text>
</comment>
<dbReference type="EMBL" id="LQZQ01000002">
    <property type="protein sequence ID" value="KYG81482.1"/>
    <property type="molecule type" value="Genomic_DNA"/>
</dbReference>
<gene>
    <name evidence="2" type="ORF">MB14_12880</name>
</gene>
<name>A0A150XSA9_ROSEK</name>
<feature type="chain" id="PRO_5007575113" evidence="1">
    <location>
        <begin position="20"/>
        <end position="173"/>
    </location>
</feature>
<reference evidence="2" key="1">
    <citation type="submission" date="2016-01" db="EMBL/GenBank/DDBJ databases">
        <title>Genome sequencing of Roseivirga ehrenbergii KMM 6017.</title>
        <authorList>
            <person name="Selvaratnam C."/>
            <person name="Thevarajoo S."/>
            <person name="Goh K.M."/>
            <person name="Ee R."/>
            <person name="Chan K.-G."/>
            <person name="Chong C.S."/>
        </authorList>
    </citation>
    <scope>NUCLEOTIDE SEQUENCE [LARGE SCALE GENOMIC DNA]</scope>
    <source>
        <strain evidence="2">KMM 6017</strain>
    </source>
</reference>
<proteinExistence type="predicted"/>
<keyword evidence="3" id="KW-1185">Reference proteome</keyword>
<evidence type="ECO:0000256" key="1">
    <source>
        <dbReference type="SAM" id="SignalP"/>
    </source>
</evidence>
<organism evidence="2 3">
    <name type="scientific">Roseivirga ehrenbergii (strain DSM 102268 / JCM 13514 / KCTC 12282 / NCIMB 14502 / KMM 6017)</name>
    <dbReference type="NCBI Taxonomy" id="279360"/>
    <lineage>
        <taxon>Bacteria</taxon>
        <taxon>Pseudomonadati</taxon>
        <taxon>Bacteroidota</taxon>
        <taxon>Cytophagia</taxon>
        <taxon>Cytophagales</taxon>
        <taxon>Roseivirgaceae</taxon>
        <taxon>Roseivirga</taxon>
    </lineage>
</organism>
<dbReference type="Proteomes" id="UP000075583">
    <property type="component" value="Unassembled WGS sequence"/>
</dbReference>
<feature type="signal peptide" evidence="1">
    <location>
        <begin position="1"/>
        <end position="19"/>
    </location>
</feature>
<protein>
    <submittedName>
        <fullName evidence="2">Uncharacterized protein</fullName>
    </submittedName>
</protein>
<dbReference type="RefSeq" id="WP_062588452.1">
    <property type="nucleotide sequence ID" value="NZ_LQZQ01000002.1"/>
</dbReference>
<keyword evidence="1" id="KW-0732">Signal</keyword>
<dbReference type="STRING" id="279360.MB14_12880"/>
<accession>A0A150XSA9</accession>
<dbReference type="AlphaFoldDB" id="A0A150XSA9"/>
<evidence type="ECO:0000313" key="2">
    <source>
        <dbReference type="EMBL" id="KYG81482.1"/>
    </source>
</evidence>